<accession>A0A6L2K194</accession>
<evidence type="ECO:0008006" key="3">
    <source>
        <dbReference type="Google" id="ProtNLM"/>
    </source>
</evidence>
<protein>
    <recommendedName>
        <fullName evidence="3">Reverse transcriptase domain-containing protein</fullName>
    </recommendedName>
</protein>
<sequence length="208" mass="23665">MHAYYAKESPIPSKVIMYPSSMISPMFDPQDFFLPKEILPPHKQAHFLSLSFTNISAQPQAFEIIKNYHGAPDTSHTRHEEQIEDILNELSLDHIVEMKGHVDGRVIIQQDFNKLKTELKEAHAQIAGLQRKQMRHNDKISLARFRISTLELIIKDIQVHHQSMAPKKTSTSAAPAMNQAAIRQVINDCVTTTLKAHVGILDLMRQSK</sequence>
<keyword evidence="1" id="KW-0175">Coiled coil</keyword>
<name>A0A6L2K194_TANCI</name>
<dbReference type="AlphaFoldDB" id="A0A6L2K194"/>
<gene>
    <name evidence="2" type="ORF">Tci_015084</name>
</gene>
<evidence type="ECO:0000256" key="1">
    <source>
        <dbReference type="SAM" id="Coils"/>
    </source>
</evidence>
<comment type="caution">
    <text evidence="2">The sequence shown here is derived from an EMBL/GenBank/DDBJ whole genome shotgun (WGS) entry which is preliminary data.</text>
</comment>
<dbReference type="EMBL" id="BKCJ010001663">
    <property type="protein sequence ID" value="GEU43106.1"/>
    <property type="molecule type" value="Genomic_DNA"/>
</dbReference>
<evidence type="ECO:0000313" key="2">
    <source>
        <dbReference type="EMBL" id="GEU43106.1"/>
    </source>
</evidence>
<organism evidence="2">
    <name type="scientific">Tanacetum cinerariifolium</name>
    <name type="common">Dalmatian daisy</name>
    <name type="synonym">Chrysanthemum cinerariifolium</name>
    <dbReference type="NCBI Taxonomy" id="118510"/>
    <lineage>
        <taxon>Eukaryota</taxon>
        <taxon>Viridiplantae</taxon>
        <taxon>Streptophyta</taxon>
        <taxon>Embryophyta</taxon>
        <taxon>Tracheophyta</taxon>
        <taxon>Spermatophyta</taxon>
        <taxon>Magnoliopsida</taxon>
        <taxon>eudicotyledons</taxon>
        <taxon>Gunneridae</taxon>
        <taxon>Pentapetalae</taxon>
        <taxon>asterids</taxon>
        <taxon>campanulids</taxon>
        <taxon>Asterales</taxon>
        <taxon>Asteraceae</taxon>
        <taxon>Asteroideae</taxon>
        <taxon>Anthemideae</taxon>
        <taxon>Anthemidinae</taxon>
        <taxon>Tanacetum</taxon>
    </lineage>
</organism>
<feature type="coiled-coil region" evidence="1">
    <location>
        <begin position="112"/>
        <end position="139"/>
    </location>
</feature>
<reference evidence="2" key="1">
    <citation type="journal article" date="2019" name="Sci. Rep.">
        <title>Draft genome of Tanacetum cinerariifolium, the natural source of mosquito coil.</title>
        <authorList>
            <person name="Yamashiro T."/>
            <person name="Shiraishi A."/>
            <person name="Satake H."/>
            <person name="Nakayama K."/>
        </authorList>
    </citation>
    <scope>NUCLEOTIDE SEQUENCE</scope>
</reference>
<proteinExistence type="predicted"/>